<dbReference type="PROSITE" id="PS00701">
    <property type="entry name" value="RIBOSOMAL_L16_2"/>
    <property type="match status" value="1"/>
</dbReference>
<evidence type="ECO:0000256" key="3">
    <source>
        <dbReference type="ARBA" id="ARBA00023274"/>
    </source>
</evidence>
<organism evidence="7">
    <name type="scientific">Arachnitis uniflora</name>
    <dbReference type="NCBI Taxonomy" id="191246"/>
    <lineage>
        <taxon>Eukaryota</taxon>
        <taxon>Viridiplantae</taxon>
        <taxon>Streptophyta</taxon>
        <taxon>Embryophyta</taxon>
        <taxon>Tracheophyta</taxon>
        <taxon>Spermatophyta</taxon>
        <taxon>Magnoliopsida</taxon>
        <taxon>Liliopsida</taxon>
        <taxon>Liliales</taxon>
        <taxon>Corsiaceae</taxon>
        <taxon>Arachnitis</taxon>
    </lineage>
</organism>
<dbReference type="GO" id="GO:0003735">
    <property type="term" value="F:structural constituent of ribosome"/>
    <property type="evidence" value="ECO:0007669"/>
    <property type="project" value="InterPro"/>
</dbReference>
<dbReference type="HAMAP" id="MF_01342">
    <property type="entry name" value="Ribosomal_uL16"/>
    <property type="match status" value="1"/>
</dbReference>
<keyword evidence="2 4" id="KW-0689">Ribosomal protein</keyword>
<dbReference type="GO" id="GO:0019843">
    <property type="term" value="F:rRNA binding"/>
    <property type="evidence" value="ECO:0007669"/>
    <property type="project" value="InterPro"/>
</dbReference>
<keyword evidence="3 4" id="KW-0687">Ribonucleoprotein</keyword>
<dbReference type="CDD" id="cd01433">
    <property type="entry name" value="Ribosomal_L16_L10e"/>
    <property type="match status" value="1"/>
</dbReference>
<dbReference type="PANTHER" id="PTHR12220">
    <property type="entry name" value="50S/60S RIBOSOMAL PROTEIN L16"/>
    <property type="match status" value="1"/>
</dbReference>
<evidence type="ECO:0000313" key="7">
    <source>
        <dbReference type="EMBL" id="AKT73989.1"/>
    </source>
</evidence>
<comment type="subunit">
    <text evidence="4 6">Part of the 50S ribosomal subunit.</text>
</comment>
<comment type="similarity">
    <text evidence="1 4 5">Belongs to the universal ribosomal protein uL16 family.</text>
</comment>
<reference evidence="7" key="1">
    <citation type="journal article" date="2015" name="J. Biogeogr.">
        <title>Ancient Gondwana break-up explains the distribution of the mycoheterotrophic family Corsiaceae (Liliales).</title>
        <authorList>
            <person name="Mennes C."/>
            <person name="Lam V.K.Y."/>
            <person name="Rudall P.J."/>
            <person name="Lyon S.P."/>
            <person name="Graham S.W."/>
            <person name="Smets E.F."/>
            <person name="Merckx V.S.F.T."/>
        </authorList>
    </citation>
    <scope>NUCLEOTIDE SEQUENCE</scope>
</reference>
<accession>A0A0K1H301</accession>
<evidence type="ECO:0000256" key="6">
    <source>
        <dbReference type="RuleBase" id="RU004415"/>
    </source>
</evidence>
<geneLocation type="chloroplast" evidence="7"/>
<keyword evidence="6 7" id="KW-0150">Chloroplast</keyword>
<comment type="subcellular location">
    <subcellularLocation>
        <location evidence="4 6">Plastid</location>
        <location evidence="4 6">Chloroplast</location>
    </subcellularLocation>
</comment>
<evidence type="ECO:0000256" key="5">
    <source>
        <dbReference type="RuleBase" id="RU004413"/>
    </source>
</evidence>
<dbReference type="InterPro" id="IPR036920">
    <property type="entry name" value="Ribosomal_uL16_sf"/>
</dbReference>
<dbReference type="AlphaFoldDB" id="A0A0K1H301"/>
<dbReference type="InterPro" id="IPR016180">
    <property type="entry name" value="Ribosomal_uL16_dom"/>
</dbReference>
<dbReference type="GO" id="GO:0005762">
    <property type="term" value="C:mitochondrial large ribosomal subunit"/>
    <property type="evidence" value="ECO:0007669"/>
    <property type="project" value="TreeGrafter"/>
</dbReference>
<keyword evidence="6 7" id="KW-0934">Plastid</keyword>
<gene>
    <name evidence="4 7" type="primary">rpl16</name>
</gene>
<dbReference type="GO" id="GO:0032543">
    <property type="term" value="P:mitochondrial translation"/>
    <property type="evidence" value="ECO:0007669"/>
    <property type="project" value="TreeGrafter"/>
</dbReference>
<evidence type="ECO:0000256" key="2">
    <source>
        <dbReference type="ARBA" id="ARBA00022980"/>
    </source>
</evidence>
<dbReference type="InterPro" id="IPR047873">
    <property type="entry name" value="Ribosomal_uL16"/>
</dbReference>
<dbReference type="InterPro" id="IPR020798">
    <property type="entry name" value="Ribosomal_uL16_CS"/>
</dbReference>
<dbReference type="Pfam" id="PF00252">
    <property type="entry name" value="Ribosomal_L16"/>
    <property type="match status" value="1"/>
</dbReference>
<evidence type="ECO:0000256" key="1">
    <source>
        <dbReference type="ARBA" id="ARBA00008931"/>
    </source>
</evidence>
<dbReference type="FunFam" id="3.90.1170.10:FF:000001">
    <property type="entry name" value="50S ribosomal protein L16"/>
    <property type="match status" value="1"/>
</dbReference>
<dbReference type="NCBIfam" id="TIGR01164">
    <property type="entry name" value="rplP_bact"/>
    <property type="match status" value="1"/>
</dbReference>
<dbReference type="EMBL" id="KP462884">
    <property type="protein sequence ID" value="AKT73989.1"/>
    <property type="molecule type" value="Genomic_DNA"/>
</dbReference>
<name>A0A0K1H301_9LILI</name>
<dbReference type="SUPFAM" id="SSF54686">
    <property type="entry name" value="Ribosomal protein L16p/L10e"/>
    <property type="match status" value="1"/>
</dbReference>
<dbReference type="InterPro" id="IPR000114">
    <property type="entry name" value="Ribosomal_uL16_bact-type"/>
</dbReference>
<dbReference type="PRINTS" id="PR00060">
    <property type="entry name" value="RIBOSOMALL16"/>
</dbReference>
<dbReference type="GO" id="GO:0009507">
    <property type="term" value="C:chloroplast"/>
    <property type="evidence" value="ECO:0007669"/>
    <property type="project" value="UniProtKB-SubCell"/>
</dbReference>
<protein>
    <recommendedName>
        <fullName evidence="4">Large ribosomal subunit protein uL16c</fullName>
    </recommendedName>
</protein>
<evidence type="ECO:0000256" key="4">
    <source>
        <dbReference type="HAMAP-Rule" id="MF_01342"/>
    </source>
</evidence>
<proteinExistence type="inferred from homology"/>
<dbReference type="PANTHER" id="PTHR12220:SF13">
    <property type="entry name" value="LARGE RIBOSOMAL SUBUNIT PROTEIN UL16M"/>
    <property type="match status" value="1"/>
</dbReference>
<dbReference type="Gene3D" id="3.90.1170.10">
    <property type="entry name" value="Ribosomal protein L10e/L16"/>
    <property type="match status" value="1"/>
</dbReference>
<sequence>MLSNPKKTRFRKQHRGRMNGISNRGNYLCFGKYALKALEPTWMTASQIEAGRKAMIQYIHRGGKIWIRIFPDKPITVKPMETRMGSGKGVTKYWVSVVKPGRILYEIGGVSKTMAILAIKKAAKKMPIQTKFIINE</sequence>